<feature type="transmembrane region" description="Helical" evidence="6">
    <location>
        <begin position="33"/>
        <end position="52"/>
    </location>
</feature>
<dbReference type="NCBIfam" id="TIGR00901">
    <property type="entry name" value="2A0125"/>
    <property type="match status" value="1"/>
</dbReference>
<evidence type="ECO:0000256" key="3">
    <source>
        <dbReference type="ARBA" id="ARBA00022692"/>
    </source>
</evidence>
<dbReference type="InterPro" id="IPR020846">
    <property type="entry name" value="MFS_dom"/>
</dbReference>
<keyword evidence="3 6" id="KW-0812">Transmembrane</keyword>
<reference evidence="8 9" key="1">
    <citation type="submission" date="2014-04" db="EMBL/GenBank/DDBJ databases">
        <title>Genome assembly of Hyalangium minutum DSM 14724.</title>
        <authorList>
            <person name="Sharma G."/>
            <person name="Subramanian S."/>
        </authorList>
    </citation>
    <scope>NUCLEOTIDE SEQUENCE [LARGE SCALE GENOMIC DNA]</scope>
    <source>
        <strain evidence="8 9">DSM 14724</strain>
    </source>
</reference>
<feature type="domain" description="Major facilitator superfamily (MFS) profile" evidence="7">
    <location>
        <begin position="1"/>
        <end position="411"/>
    </location>
</feature>
<dbReference type="EMBL" id="JMCB01000005">
    <property type="protein sequence ID" value="KFE69171.1"/>
    <property type="molecule type" value="Genomic_DNA"/>
</dbReference>
<organism evidence="8 9">
    <name type="scientific">Hyalangium minutum</name>
    <dbReference type="NCBI Taxonomy" id="394096"/>
    <lineage>
        <taxon>Bacteria</taxon>
        <taxon>Pseudomonadati</taxon>
        <taxon>Myxococcota</taxon>
        <taxon>Myxococcia</taxon>
        <taxon>Myxococcales</taxon>
        <taxon>Cystobacterineae</taxon>
        <taxon>Archangiaceae</taxon>
        <taxon>Hyalangium</taxon>
    </lineage>
</organism>
<comment type="subcellular location">
    <subcellularLocation>
        <location evidence="1">Membrane</location>
        <topology evidence="1">Multi-pass membrane protein</topology>
    </subcellularLocation>
</comment>
<keyword evidence="5 6" id="KW-0472">Membrane</keyword>
<evidence type="ECO:0000256" key="6">
    <source>
        <dbReference type="SAM" id="Phobius"/>
    </source>
</evidence>
<evidence type="ECO:0000313" key="9">
    <source>
        <dbReference type="Proteomes" id="UP000028725"/>
    </source>
</evidence>
<dbReference type="InterPro" id="IPR011701">
    <property type="entry name" value="MFS"/>
</dbReference>
<dbReference type="InterPro" id="IPR004752">
    <property type="entry name" value="AmpG_permease/AT-1"/>
</dbReference>
<gene>
    <name evidence="8" type="ORF">DB31_7073</name>
</gene>
<dbReference type="AlphaFoldDB" id="A0A085WNA8"/>
<comment type="caution">
    <text evidence="8">The sequence shown here is derived from an EMBL/GenBank/DDBJ whole genome shotgun (WGS) entry which is preliminary data.</text>
</comment>
<keyword evidence="2" id="KW-0813">Transport</keyword>
<feature type="transmembrane region" description="Helical" evidence="6">
    <location>
        <begin position="163"/>
        <end position="180"/>
    </location>
</feature>
<evidence type="ECO:0000256" key="5">
    <source>
        <dbReference type="ARBA" id="ARBA00023136"/>
    </source>
</evidence>
<dbReference type="Pfam" id="PF07690">
    <property type="entry name" value="MFS_1"/>
    <property type="match status" value="1"/>
</dbReference>
<name>A0A085WNA8_9BACT</name>
<evidence type="ECO:0000256" key="1">
    <source>
        <dbReference type="ARBA" id="ARBA00004141"/>
    </source>
</evidence>
<dbReference type="PATRIC" id="fig|394096.3.peg.3117"/>
<feature type="transmembrane region" description="Helical" evidence="6">
    <location>
        <begin position="359"/>
        <end position="380"/>
    </location>
</feature>
<feature type="transmembrane region" description="Helical" evidence="6">
    <location>
        <begin position="296"/>
        <end position="316"/>
    </location>
</feature>
<accession>A0A085WNA8</accession>
<dbReference type="SUPFAM" id="SSF103473">
    <property type="entry name" value="MFS general substrate transporter"/>
    <property type="match status" value="1"/>
</dbReference>
<protein>
    <submittedName>
        <fullName evidence="8">AmpG permease</fullName>
    </submittedName>
</protein>
<feature type="transmembrane region" description="Helical" evidence="6">
    <location>
        <begin position="72"/>
        <end position="88"/>
    </location>
</feature>
<feature type="transmembrane region" description="Helical" evidence="6">
    <location>
        <begin position="322"/>
        <end position="347"/>
    </location>
</feature>
<proteinExistence type="predicted"/>
<evidence type="ECO:0000256" key="2">
    <source>
        <dbReference type="ARBA" id="ARBA00022448"/>
    </source>
</evidence>
<feature type="transmembrane region" description="Helical" evidence="6">
    <location>
        <begin position="130"/>
        <end position="151"/>
    </location>
</feature>
<dbReference type="Proteomes" id="UP000028725">
    <property type="component" value="Unassembled WGS sequence"/>
</dbReference>
<feature type="transmembrane region" description="Helical" evidence="6">
    <location>
        <begin position="94"/>
        <end position="118"/>
    </location>
</feature>
<dbReference type="Gene3D" id="1.20.1250.20">
    <property type="entry name" value="MFS general substrate transporter like domains"/>
    <property type="match status" value="2"/>
</dbReference>
<dbReference type="GO" id="GO:0022857">
    <property type="term" value="F:transmembrane transporter activity"/>
    <property type="evidence" value="ECO:0007669"/>
    <property type="project" value="InterPro"/>
</dbReference>
<dbReference type="FunFam" id="1.20.1250.20:FF:000072">
    <property type="entry name" value="Muropeptide transporter AmpG"/>
    <property type="match status" value="1"/>
</dbReference>
<dbReference type="PANTHER" id="PTHR12778">
    <property type="entry name" value="SOLUTE CARRIER FAMILY 33 ACETYL-COA TRANSPORTER -RELATED"/>
    <property type="match status" value="1"/>
</dbReference>
<sequence>MWLMLAMGFSSGLPLYLTSSTLAAWMTNEGVSLKTIGIFSLVGTSYTFKFLWSPLMDRYYPPFLGRRRGWMLVTQVLLAAALFAMGQVNPREDAWTMAALAALVAFFSASQDIVADAYRTDLLSVEERALGVPTFTLGYRIGMLFAMAGALTLSDIIGWKYSYAAMGALMSVGIIATLLAPEPTKTQSPPTLVTAVVHPFLDFFGRYARALTTHENRRSLGNVIKRYWVPITLLAFLILFRVGDAIAFRMTTSFILKLGFTNTQLGAIQKGVGMAGAISGALIGGMLLIKIGLRRGLFLFGAAQALTNLLYIALQARGADPYFLALTVGADNFTGGMGGAAITVFMTALCNKKFSATQYALLSSLGAVPMQLLGAFSGFLAESVSWPSFFIFTTIAMVPALVVLLVIPNEAGFTPQPEAATEELTYPTQAPEAAAELAAAAKKSAG</sequence>
<feature type="transmembrane region" description="Helical" evidence="6">
    <location>
        <begin position="268"/>
        <end position="289"/>
    </location>
</feature>
<evidence type="ECO:0000259" key="7">
    <source>
        <dbReference type="PROSITE" id="PS50850"/>
    </source>
</evidence>
<feature type="transmembrane region" description="Helical" evidence="6">
    <location>
        <begin position="227"/>
        <end position="248"/>
    </location>
</feature>
<dbReference type="PANTHER" id="PTHR12778:SF10">
    <property type="entry name" value="MAJOR FACILITATOR SUPERFAMILY DOMAIN-CONTAINING PROTEIN 3"/>
    <property type="match status" value="1"/>
</dbReference>
<evidence type="ECO:0000256" key="4">
    <source>
        <dbReference type="ARBA" id="ARBA00022989"/>
    </source>
</evidence>
<dbReference type="CDD" id="cd17486">
    <property type="entry name" value="MFS_AmpG_like"/>
    <property type="match status" value="1"/>
</dbReference>
<keyword evidence="4 6" id="KW-1133">Transmembrane helix</keyword>
<dbReference type="InterPro" id="IPR036259">
    <property type="entry name" value="MFS_trans_sf"/>
</dbReference>
<keyword evidence="9" id="KW-1185">Reference proteome</keyword>
<dbReference type="GO" id="GO:0016020">
    <property type="term" value="C:membrane"/>
    <property type="evidence" value="ECO:0007669"/>
    <property type="project" value="UniProtKB-SubCell"/>
</dbReference>
<dbReference type="STRING" id="394096.DB31_7073"/>
<dbReference type="PROSITE" id="PS50850">
    <property type="entry name" value="MFS"/>
    <property type="match status" value="1"/>
</dbReference>
<evidence type="ECO:0000313" key="8">
    <source>
        <dbReference type="EMBL" id="KFE69171.1"/>
    </source>
</evidence>
<feature type="transmembrane region" description="Helical" evidence="6">
    <location>
        <begin position="386"/>
        <end position="407"/>
    </location>
</feature>